<dbReference type="InterPro" id="IPR051174">
    <property type="entry name" value="Cytochrome_c-type_ET"/>
</dbReference>
<evidence type="ECO:0000256" key="6">
    <source>
        <dbReference type="ARBA" id="ARBA00022692"/>
    </source>
</evidence>
<evidence type="ECO:0000256" key="7">
    <source>
        <dbReference type="ARBA" id="ARBA00022723"/>
    </source>
</evidence>
<evidence type="ECO:0000256" key="2">
    <source>
        <dbReference type="ARBA" id="ARBA00007395"/>
    </source>
</evidence>
<proteinExistence type="inferred from homology"/>
<dbReference type="EC" id="1.7.2.2" evidence="14"/>
<evidence type="ECO:0000256" key="9">
    <source>
        <dbReference type="ARBA" id="ARBA00022989"/>
    </source>
</evidence>
<dbReference type="Pfam" id="PF03264">
    <property type="entry name" value="Cytochrom_NNT"/>
    <property type="match status" value="1"/>
</dbReference>
<protein>
    <submittedName>
        <fullName evidence="14">Cytochrome c nitrite reductase small subunit</fullName>
        <ecNumber evidence="14">1.7.2.2</ecNumber>
    </submittedName>
</protein>
<keyword evidence="10" id="KW-0408">Iron</keyword>
<dbReference type="InterPro" id="IPR017571">
    <property type="entry name" value="NrfH"/>
</dbReference>
<dbReference type="NCBIfam" id="TIGR03153">
    <property type="entry name" value="cytochr_NrfH"/>
    <property type="match status" value="1"/>
</dbReference>
<evidence type="ECO:0000259" key="13">
    <source>
        <dbReference type="Pfam" id="PF03264"/>
    </source>
</evidence>
<evidence type="ECO:0000256" key="10">
    <source>
        <dbReference type="ARBA" id="ARBA00023004"/>
    </source>
</evidence>
<evidence type="ECO:0000256" key="8">
    <source>
        <dbReference type="ARBA" id="ARBA00022982"/>
    </source>
</evidence>
<name>A0A6I2MIU4_9FLAO</name>
<evidence type="ECO:0000256" key="4">
    <source>
        <dbReference type="ARBA" id="ARBA00022475"/>
    </source>
</evidence>
<comment type="subcellular location">
    <subcellularLocation>
        <location evidence="1">Cell membrane</location>
    </subcellularLocation>
</comment>
<dbReference type="InterPro" id="IPR038266">
    <property type="entry name" value="NapC/NirT_cytc_sf"/>
</dbReference>
<dbReference type="GO" id="GO:0009061">
    <property type="term" value="P:anaerobic respiration"/>
    <property type="evidence" value="ECO:0007669"/>
    <property type="project" value="TreeGrafter"/>
</dbReference>
<accession>A0A6I2MIU4</accession>
<keyword evidence="11 12" id="KW-0472">Membrane</keyword>
<dbReference type="RefSeq" id="WP_179955007.1">
    <property type="nucleotide sequence ID" value="NZ_CANMYZ010000001.1"/>
</dbReference>
<keyword evidence="8" id="KW-0249">Electron transport</keyword>
<evidence type="ECO:0000256" key="3">
    <source>
        <dbReference type="ARBA" id="ARBA00022448"/>
    </source>
</evidence>
<keyword evidence="5" id="KW-0349">Heme</keyword>
<reference evidence="14 15" key="1">
    <citation type="submission" date="2019-11" db="EMBL/GenBank/DDBJ databases">
        <title>Maribacter lutea sp. nov., a marine bacterium isolated from intertidal sand.</title>
        <authorList>
            <person name="Liu A."/>
        </authorList>
    </citation>
    <scope>NUCLEOTIDE SEQUENCE [LARGE SCALE GENOMIC DNA]</scope>
    <source>
        <strain evidence="14 15">RZ05</strain>
    </source>
</reference>
<dbReference type="PANTHER" id="PTHR30333">
    <property type="entry name" value="CYTOCHROME C-TYPE PROTEIN"/>
    <property type="match status" value="1"/>
</dbReference>
<gene>
    <name evidence="14" type="primary">nrfH</name>
    <name evidence="14" type="ORF">GJ691_02715</name>
</gene>
<comment type="caution">
    <text evidence="14">The sequence shown here is derived from an EMBL/GenBank/DDBJ whole genome shotgun (WGS) entry which is preliminary data.</text>
</comment>
<keyword evidence="15" id="KW-1185">Reference proteome</keyword>
<dbReference type="InterPro" id="IPR005126">
    <property type="entry name" value="NapC/NirT_cyt_c_N"/>
</dbReference>
<evidence type="ECO:0000256" key="11">
    <source>
        <dbReference type="ARBA" id="ARBA00023136"/>
    </source>
</evidence>
<sequence length="200" mass="22894">MKFKSNFLPKKGSPIRSFAVFSIAAIIGIGFFMMKEGEVLSYMSDNPQACVNCHVMTPVYNSWMHSSHREWASCNGCHVPQDNFVNAYYFKAMDGLYHASVFTARAEPEVIFMREGSQEVVQNNCIRCHVQQVTQTKYSGFIEDHQENRTSRKCWSCHKEVPHGRIHGMSTVKYNIAPLPTDQEEMVIPSWLEKEMAATK</sequence>
<dbReference type="Proteomes" id="UP000443153">
    <property type="component" value="Unassembled WGS sequence"/>
</dbReference>
<dbReference type="PANTHER" id="PTHR30333:SF1">
    <property type="entry name" value="CYTOCHROME C-TYPE PROTEIN NAPC"/>
    <property type="match status" value="1"/>
</dbReference>
<dbReference type="GO" id="GO:0005886">
    <property type="term" value="C:plasma membrane"/>
    <property type="evidence" value="ECO:0007669"/>
    <property type="project" value="UniProtKB-SubCell"/>
</dbReference>
<keyword evidence="4" id="KW-1003">Cell membrane</keyword>
<keyword evidence="3" id="KW-0813">Transport</keyword>
<organism evidence="14 15">
    <name type="scientific">Maribacter luteus</name>
    <dbReference type="NCBI Taxonomy" id="2594478"/>
    <lineage>
        <taxon>Bacteria</taxon>
        <taxon>Pseudomonadati</taxon>
        <taxon>Bacteroidota</taxon>
        <taxon>Flavobacteriia</taxon>
        <taxon>Flavobacteriales</taxon>
        <taxon>Flavobacteriaceae</taxon>
        <taxon>Maribacter</taxon>
    </lineage>
</organism>
<evidence type="ECO:0000256" key="12">
    <source>
        <dbReference type="SAM" id="Phobius"/>
    </source>
</evidence>
<dbReference type="GO" id="GO:0046872">
    <property type="term" value="F:metal ion binding"/>
    <property type="evidence" value="ECO:0007669"/>
    <property type="project" value="UniProtKB-KW"/>
</dbReference>
<evidence type="ECO:0000313" key="15">
    <source>
        <dbReference type="Proteomes" id="UP000443153"/>
    </source>
</evidence>
<comment type="similarity">
    <text evidence="2">Belongs to the NapC/NirT/NrfH family.</text>
</comment>
<dbReference type="EMBL" id="WKJH01000001">
    <property type="protein sequence ID" value="MRX63072.1"/>
    <property type="molecule type" value="Genomic_DNA"/>
</dbReference>
<dbReference type="SUPFAM" id="SSF48695">
    <property type="entry name" value="Multiheme cytochromes"/>
    <property type="match status" value="1"/>
</dbReference>
<dbReference type="Gene3D" id="1.10.3820.10">
    <property type="entry name" value="Di-heme elbow motif domain"/>
    <property type="match status" value="1"/>
</dbReference>
<keyword evidence="14" id="KW-0560">Oxidoreductase</keyword>
<evidence type="ECO:0000313" key="14">
    <source>
        <dbReference type="EMBL" id="MRX63072.1"/>
    </source>
</evidence>
<dbReference type="GO" id="GO:0009055">
    <property type="term" value="F:electron transfer activity"/>
    <property type="evidence" value="ECO:0007669"/>
    <property type="project" value="TreeGrafter"/>
</dbReference>
<dbReference type="AlphaFoldDB" id="A0A6I2MIU4"/>
<feature type="transmembrane region" description="Helical" evidence="12">
    <location>
        <begin position="15"/>
        <end position="34"/>
    </location>
</feature>
<keyword evidence="6 12" id="KW-0812">Transmembrane</keyword>
<keyword evidence="7" id="KW-0479">Metal-binding</keyword>
<evidence type="ECO:0000256" key="5">
    <source>
        <dbReference type="ARBA" id="ARBA00022617"/>
    </source>
</evidence>
<dbReference type="GO" id="GO:0022900">
    <property type="term" value="P:electron transport chain"/>
    <property type="evidence" value="ECO:0007669"/>
    <property type="project" value="InterPro"/>
</dbReference>
<dbReference type="InterPro" id="IPR036280">
    <property type="entry name" value="Multihaem_cyt_sf"/>
</dbReference>
<keyword evidence="9 12" id="KW-1133">Transmembrane helix</keyword>
<feature type="domain" description="NapC/NirT cytochrome c N-terminal" evidence="13">
    <location>
        <begin position="17"/>
        <end position="164"/>
    </location>
</feature>
<dbReference type="GO" id="GO:0042279">
    <property type="term" value="F:nitrite reductase (cytochrome, ammonia-forming) activity"/>
    <property type="evidence" value="ECO:0007669"/>
    <property type="project" value="UniProtKB-EC"/>
</dbReference>
<evidence type="ECO:0000256" key="1">
    <source>
        <dbReference type="ARBA" id="ARBA00004236"/>
    </source>
</evidence>